<evidence type="ECO:0000313" key="3">
    <source>
        <dbReference type="Proteomes" id="UP000017819"/>
    </source>
</evidence>
<gene>
    <name evidence="2" type="ORF">N177_2159</name>
</gene>
<dbReference type="PANTHER" id="PTHR43179">
    <property type="entry name" value="RHAMNOSYLTRANSFERASE WBBL"/>
    <property type="match status" value="1"/>
</dbReference>
<protein>
    <submittedName>
        <fullName evidence="2">Putative glycosyltransferase</fullName>
    </submittedName>
</protein>
<dbReference type="PANTHER" id="PTHR43179:SF7">
    <property type="entry name" value="RHAMNOSYLTRANSFERASE WBBL"/>
    <property type="match status" value="1"/>
</dbReference>
<comment type="caution">
    <text evidence="2">The sequence shown here is derived from an EMBL/GenBank/DDBJ whole genome shotgun (WGS) entry which is preliminary data.</text>
</comment>
<dbReference type="RefSeq" id="WP_023432289.1">
    <property type="nucleotide sequence ID" value="NZ_AWXZ01000029.1"/>
</dbReference>
<sequence length="293" mass="32135">MIDVSITRLVVSYNSAAILPWQARQCCEMPVLVVDNASSDGSADLAASLGARVLRLPANIGYGRAIMSGLAQVDTDFALVLNPDAAIDAASLGALADAATRYPECDLFVPALIGEDGTGFYRVESSLEKRQRHRRPPEGEACVPIISGAAMLVRVRAFREFGGFDPAIFLYFEEDELCFRYRAARRPIIYVPSATVQHLRDRSSSGDDATGLVKDVSFGWSLAYVMRRHGVGRPWRTFFGLVAKLPLYLLAGRRRRLRRQLARIRGFLAGARGRPAPFMPVDGLHEARATAHG</sequence>
<dbReference type="InterPro" id="IPR001173">
    <property type="entry name" value="Glyco_trans_2-like"/>
</dbReference>
<dbReference type="STRING" id="631454.N177_2159"/>
<accession>V4RFB7</accession>
<keyword evidence="3" id="KW-1185">Reference proteome</keyword>
<dbReference type="Pfam" id="PF00535">
    <property type="entry name" value="Glycos_transf_2"/>
    <property type="match status" value="1"/>
</dbReference>
<name>V4RFB7_9HYPH</name>
<dbReference type="OrthoDB" id="9771846at2"/>
<evidence type="ECO:0000313" key="2">
    <source>
        <dbReference type="EMBL" id="ESR24836.1"/>
    </source>
</evidence>
<reference evidence="2 3" key="1">
    <citation type="journal article" date="2014" name="Genome Announc.">
        <title>Draft Genome Sequence of Lutibaculum baratangense Strain AMV1T, Isolated from a Mud Volcano in Andamans, India.</title>
        <authorList>
            <person name="Singh A."/>
            <person name="Sreenivas A."/>
            <person name="Sathyanarayana Reddy G."/>
            <person name="Pinnaka A.K."/>
            <person name="Shivaji S."/>
        </authorList>
    </citation>
    <scope>NUCLEOTIDE SEQUENCE [LARGE SCALE GENOMIC DNA]</scope>
    <source>
        <strain evidence="2 3">AMV1</strain>
    </source>
</reference>
<dbReference type="Gene3D" id="3.90.550.10">
    <property type="entry name" value="Spore Coat Polysaccharide Biosynthesis Protein SpsA, Chain A"/>
    <property type="match status" value="1"/>
</dbReference>
<dbReference type="AlphaFoldDB" id="V4RFB7"/>
<evidence type="ECO:0000259" key="1">
    <source>
        <dbReference type="Pfam" id="PF00535"/>
    </source>
</evidence>
<dbReference type="GO" id="GO:0016740">
    <property type="term" value="F:transferase activity"/>
    <property type="evidence" value="ECO:0007669"/>
    <property type="project" value="UniProtKB-KW"/>
</dbReference>
<keyword evidence="2" id="KW-0808">Transferase</keyword>
<organism evidence="2 3">
    <name type="scientific">Lutibaculum baratangense AMV1</name>
    <dbReference type="NCBI Taxonomy" id="631454"/>
    <lineage>
        <taxon>Bacteria</taxon>
        <taxon>Pseudomonadati</taxon>
        <taxon>Pseudomonadota</taxon>
        <taxon>Alphaproteobacteria</taxon>
        <taxon>Hyphomicrobiales</taxon>
        <taxon>Tepidamorphaceae</taxon>
        <taxon>Lutibaculum</taxon>
    </lineage>
</organism>
<dbReference type="InterPro" id="IPR029044">
    <property type="entry name" value="Nucleotide-diphossugar_trans"/>
</dbReference>
<feature type="domain" description="Glycosyltransferase 2-like" evidence="1">
    <location>
        <begin position="31"/>
        <end position="160"/>
    </location>
</feature>
<proteinExistence type="predicted"/>
<dbReference type="Proteomes" id="UP000017819">
    <property type="component" value="Unassembled WGS sequence"/>
</dbReference>
<dbReference type="EMBL" id="AWXZ01000029">
    <property type="protein sequence ID" value="ESR24836.1"/>
    <property type="molecule type" value="Genomic_DNA"/>
</dbReference>
<dbReference type="eggNOG" id="COG1216">
    <property type="taxonomic scope" value="Bacteria"/>
</dbReference>
<dbReference type="SUPFAM" id="SSF53448">
    <property type="entry name" value="Nucleotide-diphospho-sugar transferases"/>
    <property type="match status" value="1"/>
</dbReference>